<keyword evidence="1" id="KW-0732">Signal</keyword>
<keyword evidence="3" id="KW-1185">Reference proteome</keyword>
<evidence type="ECO:0000313" key="2">
    <source>
        <dbReference type="EMBL" id="MCR9015115.1"/>
    </source>
</evidence>
<dbReference type="PROSITE" id="PS51257">
    <property type="entry name" value="PROKAR_LIPOPROTEIN"/>
    <property type="match status" value="1"/>
</dbReference>
<organism evidence="2 3">
    <name type="scientific">Aquiflexum gelatinilyticum</name>
    <dbReference type="NCBI Taxonomy" id="2961943"/>
    <lineage>
        <taxon>Bacteria</taxon>
        <taxon>Pseudomonadati</taxon>
        <taxon>Bacteroidota</taxon>
        <taxon>Cytophagia</taxon>
        <taxon>Cytophagales</taxon>
        <taxon>Cyclobacteriaceae</taxon>
        <taxon>Aquiflexum</taxon>
    </lineage>
</organism>
<feature type="signal peptide" evidence="1">
    <location>
        <begin position="1"/>
        <end position="22"/>
    </location>
</feature>
<sequence>MKAFYFFFLTLLFFASIEGAHAQVTYTSQACTPSSGNPFTSSSCWVRTGNCNSSLFPPNSGTTSCPIVIVVNNEMTIPSLSLGSNITLRVISGGKLTITGNLTQQASRISTVSLNGGELIVEGSLILLSGGQNSKTRMTVDIRNGGSFDVTGGLMDIQNDAELIIDGDGDALSTLNVKSFNFGQRSKVDVLAGGGLFVEGDVDYRGNNSSINIYGFFRTAGSVLITGGSGNQLNAYGNAEVMIEQNLDVRGTSDITFGGSSETDIGGDILIAGNSKVIATDQAVVYVCGSFPIPCDGNNCSTQEVIQGTFSESCRILPVEIIYSEAKISHSERNVNIIWATAKEANNSHFEIERSIDGIKDFQKIGEVQGMGWKDSITEYGFVDSNLPLTVSNVFYRIKQVDFDSKHTYSSVFSVKVSNIQFSKGVWRAYPNPTLGNELKISLLDKSQYQLETITFRIIHPSFISETVTVDSEYAMNEYLTRFLPSIPLGVFVIEVSWGEKVEHIKVLKKG</sequence>
<dbReference type="Proteomes" id="UP001142175">
    <property type="component" value="Unassembled WGS sequence"/>
</dbReference>
<dbReference type="EMBL" id="JANSUY010000004">
    <property type="protein sequence ID" value="MCR9015115.1"/>
    <property type="molecule type" value="Genomic_DNA"/>
</dbReference>
<evidence type="ECO:0000256" key="1">
    <source>
        <dbReference type="SAM" id="SignalP"/>
    </source>
</evidence>
<evidence type="ECO:0000313" key="3">
    <source>
        <dbReference type="Proteomes" id="UP001142175"/>
    </source>
</evidence>
<dbReference type="RefSeq" id="WP_258422974.1">
    <property type="nucleotide sequence ID" value="NZ_JANSUY010000004.1"/>
</dbReference>
<accession>A0A9X2PAI9</accession>
<reference evidence="2" key="1">
    <citation type="submission" date="2022-08" db="EMBL/GenBank/DDBJ databases">
        <authorList>
            <person name="Zhang D."/>
        </authorList>
    </citation>
    <scope>NUCLEOTIDE SEQUENCE</scope>
    <source>
        <strain evidence="2">XJ19-11</strain>
    </source>
</reference>
<gene>
    <name evidence="2" type="ORF">NU887_08705</name>
</gene>
<proteinExistence type="predicted"/>
<protein>
    <submittedName>
        <fullName evidence="2">Uncharacterized protein</fullName>
    </submittedName>
</protein>
<name>A0A9X2PAI9_9BACT</name>
<feature type="chain" id="PRO_5040952436" evidence="1">
    <location>
        <begin position="23"/>
        <end position="511"/>
    </location>
</feature>
<comment type="caution">
    <text evidence="2">The sequence shown here is derived from an EMBL/GenBank/DDBJ whole genome shotgun (WGS) entry which is preliminary data.</text>
</comment>
<dbReference type="AlphaFoldDB" id="A0A9X2PAI9"/>